<feature type="compositionally biased region" description="Gly residues" evidence="1">
    <location>
        <begin position="41"/>
        <end position="55"/>
    </location>
</feature>
<dbReference type="EMBL" id="LJIJ01000378">
    <property type="protein sequence ID" value="ODM98147.1"/>
    <property type="molecule type" value="Genomic_DNA"/>
</dbReference>
<dbReference type="AlphaFoldDB" id="A0A1D2MYK7"/>
<keyword evidence="2" id="KW-0732">Signal</keyword>
<keyword evidence="4" id="KW-1185">Reference proteome</keyword>
<gene>
    <name evidence="3" type="ORF">Ocin01_08531</name>
</gene>
<evidence type="ECO:0000256" key="1">
    <source>
        <dbReference type="SAM" id="MobiDB-lite"/>
    </source>
</evidence>
<evidence type="ECO:0000256" key="2">
    <source>
        <dbReference type="SAM" id="SignalP"/>
    </source>
</evidence>
<organism evidence="3 4">
    <name type="scientific">Orchesella cincta</name>
    <name type="common">Springtail</name>
    <name type="synonym">Podura cincta</name>
    <dbReference type="NCBI Taxonomy" id="48709"/>
    <lineage>
        <taxon>Eukaryota</taxon>
        <taxon>Metazoa</taxon>
        <taxon>Ecdysozoa</taxon>
        <taxon>Arthropoda</taxon>
        <taxon>Hexapoda</taxon>
        <taxon>Collembola</taxon>
        <taxon>Entomobryomorpha</taxon>
        <taxon>Entomobryoidea</taxon>
        <taxon>Orchesellidae</taxon>
        <taxon>Orchesellinae</taxon>
        <taxon>Orchesella</taxon>
    </lineage>
</organism>
<dbReference type="Proteomes" id="UP000094527">
    <property type="component" value="Unassembled WGS sequence"/>
</dbReference>
<feature type="chain" id="PRO_5008904738" evidence="2">
    <location>
        <begin position="21"/>
        <end position="82"/>
    </location>
</feature>
<evidence type="ECO:0000313" key="4">
    <source>
        <dbReference type="Proteomes" id="UP000094527"/>
    </source>
</evidence>
<reference evidence="3 4" key="1">
    <citation type="journal article" date="2016" name="Genome Biol. Evol.">
        <title>Gene Family Evolution Reflects Adaptation to Soil Environmental Stressors in the Genome of the Collembolan Orchesella cincta.</title>
        <authorList>
            <person name="Faddeeva-Vakhrusheva A."/>
            <person name="Derks M.F."/>
            <person name="Anvar S.Y."/>
            <person name="Agamennone V."/>
            <person name="Suring W."/>
            <person name="Smit S."/>
            <person name="van Straalen N.M."/>
            <person name="Roelofs D."/>
        </authorList>
    </citation>
    <scope>NUCLEOTIDE SEQUENCE [LARGE SCALE GENOMIC DNA]</scope>
    <source>
        <tissue evidence="3">Mixed pool</tissue>
    </source>
</reference>
<sequence length="82" mass="8076">MAKLLAFIFVTLLVVALVYAEDKKEDLEPAAGHHHGHGHHGGGGGGLGVGQGGGLGAGDGHITTLATNSRLDGAGIKSAPTD</sequence>
<accession>A0A1D2MYK7</accession>
<feature type="signal peptide" evidence="2">
    <location>
        <begin position="1"/>
        <end position="20"/>
    </location>
</feature>
<evidence type="ECO:0000313" key="3">
    <source>
        <dbReference type="EMBL" id="ODM98147.1"/>
    </source>
</evidence>
<name>A0A1D2MYK7_ORCCI</name>
<proteinExistence type="predicted"/>
<protein>
    <submittedName>
        <fullName evidence="3">Uncharacterized protein</fullName>
    </submittedName>
</protein>
<comment type="caution">
    <text evidence="3">The sequence shown here is derived from an EMBL/GenBank/DDBJ whole genome shotgun (WGS) entry which is preliminary data.</text>
</comment>
<feature type="region of interest" description="Disordered" evidence="1">
    <location>
        <begin position="29"/>
        <end position="55"/>
    </location>
</feature>